<dbReference type="AlphaFoldDB" id="A0A5M6IN01"/>
<dbReference type="RefSeq" id="WP_150043231.1">
    <property type="nucleotide sequence ID" value="NZ_OW485608.1"/>
</dbReference>
<reference evidence="3 4" key="1">
    <citation type="submission" date="2019-09" db="EMBL/GenBank/DDBJ databases">
        <title>Genome sequence of Rhodovastum atsumiense, a diverse member of the Acetobacteraceae family of non-sulfur purple photosynthetic bacteria.</title>
        <authorList>
            <person name="Meyer T."/>
            <person name="Kyndt J."/>
        </authorList>
    </citation>
    <scope>NUCLEOTIDE SEQUENCE [LARGE SCALE GENOMIC DNA]</scope>
    <source>
        <strain evidence="3 4">DSM 21279</strain>
    </source>
</reference>
<evidence type="ECO:0008006" key="5">
    <source>
        <dbReference type="Google" id="ProtNLM"/>
    </source>
</evidence>
<keyword evidence="4" id="KW-1185">Reference proteome</keyword>
<accession>A0A5M6IN01</accession>
<name>A0A5M6IN01_9PROT</name>
<keyword evidence="2" id="KW-0812">Transmembrane</keyword>
<evidence type="ECO:0000256" key="2">
    <source>
        <dbReference type="SAM" id="Phobius"/>
    </source>
</evidence>
<evidence type="ECO:0000313" key="3">
    <source>
        <dbReference type="EMBL" id="KAA5609633.1"/>
    </source>
</evidence>
<keyword evidence="2" id="KW-1133">Transmembrane helix</keyword>
<keyword evidence="2" id="KW-0472">Membrane</keyword>
<evidence type="ECO:0000256" key="1">
    <source>
        <dbReference type="SAM" id="MobiDB-lite"/>
    </source>
</evidence>
<feature type="region of interest" description="Disordered" evidence="1">
    <location>
        <begin position="116"/>
        <end position="141"/>
    </location>
</feature>
<evidence type="ECO:0000313" key="4">
    <source>
        <dbReference type="Proteomes" id="UP000325255"/>
    </source>
</evidence>
<proteinExistence type="predicted"/>
<comment type="caution">
    <text evidence="3">The sequence shown here is derived from an EMBL/GenBank/DDBJ whole genome shotgun (WGS) entry which is preliminary data.</text>
</comment>
<feature type="transmembrane region" description="Helical" evidence="2">
    <location>
        <begin position="16"/>
        <end position="36"/>
    </location>
</feature>
<dbReference type="EMBL" id="VWPK01000046">
    <property type="protein sequence ID" value="KAA5609633.1"/>
    <property type="molecule type" value="Genomic_DNA"/>
</dbReference>
<sequence>MITALLSLLSGTAGRYVAIGLAVVAVIGAAWGAVALHDRDVRAALVAQQQAAQVAADLAQQRRVTAALGTALAAANARAAETADIKEAIDHATATDGCAQSPAMRALLDGLRKRASTSAAGTDSRGAADVRGRASTAGNGQ</sequence>
<gene>
    <name evidence="3" type="ORF">F1189_22995</name>
</gene>
<organism evidence="3 4">
    <name type="scientific">Rhodovastum atsumiense</name>
    <dbReference type="NCBI Taxonomy" id="504468"/>
    <lineage>
        <taxon>Bacteria</taxon>
        <taxon>Pseudomonadati</taxon>
        <taxon>Pseudomonadota</taxon>
        <taxon>Alphaproteobacteria</taxon>
        <taxon>Acetobacterales</taxon>
        <taxon>Acetobacteraceae</taxon>
        <taxon>Rhodovastum</taxon>
    </lineage>
</organism>
<dbReference type="Proteomes" id="UP000325255">
    <property type="component" value="Unassembled WGS sequence"/>
</dbReference>
<protein>
    <recommendedName>
        <fullName evidence="5">DUF2570 domain-containing protein</fullName>
    </recommendedName>
</protein>